<dbReference type="Proteomes" id="UP001152562">
    <property type="component" value="Unassembled WGS sequence"/>
</dbReference>
<comment type="caution">
    <text evidence="1">The sequence shown here is derived from an EMBL/GenBank/DDBJ whole genome shotgun (WGS) entry which is preliminary data.</text>
</comment>
<dbReference type="EMBL" id="CALOZG010000042">
    <property type="protein sequence ID" value="CAH4034849.1"/>
    <property type="molecule type" value="Genomic_DNA"/>
</dbReference>
<name>A0A9P0TNA6_PIEBR</name>
<keyword evidence="2" id="KW-1185">Reference proteome</keyword>
<dbReference type="AlphaFoldDB" id="A0A9P0TNA6"/>
<sequence>MNQIKTGGGPADFIPPDDILDRVTGMLGSTASGFTVPFGGDREKVGLDVGMLMGGDGGKRDVDATVAVELTEVVNLMPMSTGWYADCVRKKFKQDDCRTEKNKSIAEYDSAKKICLEATLDNFILENEHYK</sequence>
<evidence type="ECO:0000313" key="1">
    <source>
        <dbReference type="EMBL" id="CAH4034849.1"/>
    </source>
</evidence>
<organism evidence="1 2">
    <name type="scientific">Pieris brassicae</name>
    <name type="common">White butterfly</name>
    <name type="synonym">Large white butterfly</name>
    <dbReference type="NCBI Taxonomy" id="7116"/>
    <lineage>
        <taxon>Eukaryota</taxon>
        <taxon>Metazoa</taxon>
        <taxon>Ecdysozoa</taxon>
        <taxon>Arthropoda</taxon>
        <taxon>Hexapoda</taxon>
        <taxon>Insecta</taxon>
        <taxon>Pterygota</taxon>
        <taxon>Neoptera</taxon>
        <taxon>Endopterygota</taxon>
        <taxon>Lepidoptera</taxon>
        <taxon>Glossata</taxon>
        <taxon>Ditrysia</taxon>
        <taxon>Papilionoidea</taxon>
        <taxon>Pieridae</taxon>
        <taxon>Pierinae</taxon>
        <taxon>Pieris</taxon>
    </lineage>
</organism>
<evidence type="ECO:0000313" key="2">
    <source>
        <dbReference type="Proteomes" id="UP001152562"/>
    </source>
</evidence>
<proteinExistence type="predicted"/>
<reference evidence="1" key="1">
    <citation type="submission" date="2022-05" db="EMBL/GenBank/DDBJ databases">
        <authorList>
            <person name="Okamura Y."/>
        </authorList>
    </citation>
    <scope>NUCLEOTIDE SEQUENCE</scope>
</reference>
<accession>A0A9P0TNA6</accession>
<gene>
    <name evidence="1" type="ORF">PIBRA_LOCUS10989</name>
</gene>
<protein>
    <submittedName>
        <fullName evidence="1">Uncharacterized protein</fullName>
    </submittedName>
</protein>